<protein>
    <recommendedName>
        <fullName evidence="2">SYO1-like TPR repeats domain-containing protein</fullName>
    </recommendedName>
</protein>
<dbReference type="InterPro" id="IPR011989">
    <property type="entry name" value="ARM-like"/>
</dbReference>
<comment type="caution">
    <text evidence="3">The sequence shown here is derived from an EMBL/GenBank/DDBJ whole genome shotgun (WGS) entry which is preliminary data.</text>
</comment>
<dbReference type="InterPro" id="IPR016024">
    <property type="entry name" value="ARM-type_fold"/>
</dbReference>
<evidence type="ECO:0000313" key="4">
    <source>
        <dbReference type="Proteomes" id="UP000827092"/>
    </source>
</evidence>
<proteinExistence type="inferred from homology"/>
<dbReference type="SUPFAM" id="SSF48371">
    <property type="entry name" value="ARM repeat"/>
    <property type="match status" value="2"/>
</dbReference>
<dbReference type="InterPro" id="IPR057990">
    <property type="entry name" value="TPR_SYO1"/>
</dbReference>
<evidence type="ECO:0000313" key="3">
    <source>
        <dbReference type="EMBL" id="KAG8179040.1"/>
    </source>
</evidence>
<evidence type="ECO:0000259" key="2">
    <source>
        <dbReference type="Pfam" id="PF25567"/>
    </source>
</evidence>
<comment type="similarity">
    <text evidence="1">Belongs to the nuclear import and ribosome assembly adapter family.</text>
</comment>
<dbReference type="Proteomes" id="UP000827092">
    <property type="component" value="Unassembled WGS sequence"/>
</dbReference>
<sequence length="652" mass="72951">MGKSKGKKYKAKASNPIGLPSVKEIEMEESEISLDFAAGNVEEIVEKLQSRKAEDRECGAVIIANLSSNTEFIASLIENKVIRVAAPLLVDRNLAVRHSIAGCLRNIAVCGDYLVSEAMVEQDLMTSLVTLLEEYREPWSLTESTEDKIDSKTAIFVEACNLLWSLCENSALAVSIFNQKNLITILLPCLNIHVYGLQVPVVVAQCLHTVGENNEILSEILRQPFAEELMKSLMILPTDQPEKVLLRILAAGIKLNIFVGKLNDCMDDVTTSILDLVSATLDEPSLQITEFLAKQMTILKVEKMSRHHEEKYLEDKFKLISQTRDRLLHILSAKQCALEILGKMFEDDDGDENDEWDDISSNSSADMVTDAAEMEIEETNIPSNDFGPKLPVELLRRVVNGNLLGKVLEQMVLPQDETLQVLSTQSKDCFKKIETIRCTALLCLNNIIQKIDVKDLGGPSKLLDLSNNLSTLLFKKTDFNNTDQVEALTRSMSAVVRKLAEADCSSYFSQMTESDLELLTNVCQQTLDSRIKVHIIRMLGTIGCLLGTRLTPNSYNLIKIIGSVLLDICSKNADMWVTAEALDVIFDVFAEDHIDSIAKEINLVEKLQHILPILKGKIKQQRKTFGENIPVIMTARDNLLRFIKYKIDFAKK</sequence>
<organism evidence="3 4">
    <name type="scientific">Oedothorax gibbosus</name>
    <dbReference type="NCBI Taxonomy" id="931172"/>
    <lineage>
        <taxon>Eukaryota</taxon>
        <taxon>Metazoa</taxon>
        <taxon>Ecdysozoa</taxon>
        <taxon>Arthropoda</taxon>
        <taxon>Chelicerata</taxon>
        <taxon>Arachnida</taxon>
        <taxon>Araneae</taxon>
        <taxon>Araneomorphae</taxon>
        <taxon>Entelegynae</taxon>
        <taxon>Araneoidea</taxon>
        <taxon>Linyphiidae</taxon>
        <taxon>Erigoninae</taxon>
        <taxon>Oedothorax</taxon>
    </lineage>
</organism>
<dbReference type="AlphaFoldDB" id="A0AAV6U444"/>
<dbReference type="GO" id="GO:0006606">
    <property type="term" value="P:protein import into nucleus"/>
    <property type="evidence" value="ECO:0007669"/>
    <property type="project" value="TreeGrafter"/>
</dbReference>
<gene>
    <name evidence="3" type="ORF">JTE90_016049</name>
</gene>
<dbReference type="PANTHER" id="PTHR13347">
    <property type="entry name" value="HEAT REPEAT-CONTAINING PROTEIN 3"/>
    <property type="match status" value="1"/>
</dbReference>
<dbReference type="GO" id="GO:0051082">
    <property type="term" value="F:unfolded protein binding"/>
    <property type="evidence" value="ECO:0007669"/>
    <property type="project" value="TreeGrafter"/>
</dbReference>
<dbReference type="Gene3D" id="1.25.10.10">
    <property type="entry name" value="Leucine-rich Repeat Variant"/>
    <property type="match status" value="1"/>
</dbReference>
<dbReference type="InterPro" id="IPR052616">
    <property type="entry name" value="SYO1-like"/>
</dbReference>
<dbReference type="GO" id="GO:0042273">
    <property type="term" value="P:ribosomal large subunit biogenesis"/>
    <property type="evidence" value="ECO:0007669"/>
    <property type="project" value="TreeGrafter"/>
</dbReference>
<reference evidence="3 4" key="1">
    <citation type="journal article" date="2022" name="Nat. Ecol. Evol.">
        <title>A masculinizing supergene underlies an exaggerated male reproductive morph in a spider.</title>
        <authorList>
            <person name="Hendrickx F."/>
            <person name="De Corte Z."/>
            <person name="Sonet G."/>
            <person name="Van Belleghem S.M."/>
            <person name="Kostlbacher S."/>
            <person name="Vangestel C."/>
        </authorList>
    </citation>
    <scope>NUCLEOTIDE SEQUENCE [LARGE SCALE GENOMIC DNA]</scope>
    <source>
        <strain evidence="3">W744_W776</strain>
    </source>
</reference>
<evidence type="ECO:0000256" key="1">
    <source>
        <dbReference type="ARBA" id="ARBA00049983"/>
    </source>
</evidence>
<keyword evidence="4" id="KW-1185">Reference proteome</keyword>
<accession>A0AAV6U444</accession>
<feature type="domain" description="SYO1-like TPR repeats" evidence="2">
    <location>
        <begin position="393"/>
        <end position="646"/>
    </location>
</feature>
<name>A0AAV6U444_9ARAC</name>
<dbReference type="EMBL" id="JAFNEN010000652">
    <property type="protein sequence ID" value="KAG8179040.1"/>
    <property type="molecule type" value="Genomic_DNA"/>
</dbReference>
<dbReference type="Pfam" id="PF25567">
    <property type="entry name" value="TPR_SYO1"/>
    <property type="match status" value="1"/>
</dbReference>
<dbReference type="PANTHER" id="PTHR13347:SF1">
    <property type="entry name" value="HEAT REPEAT-CONTAINING PROTEIN 3"/>
    <property type="match status" value="1"/>
</dbReference>